<evidence type="ECO:0000256" key="4">
    <source>
        <dbReference type="ARBA" id="ARBA00020138"/>
    </source>
</evidence>
<feature type="binding site" evidence="13">
    <location>
        <position position="776"/>
    </location>
    <ligand>
        <name>substrate</name>
    </ligand>
</feature>
<dbReference type="InterPro" id="IPR000121">
    <property type="entry name" value="PEP_util_C"/>
</dbReference>
<dbReference type="InterPro" id="IPR036637">
    <property type="entry name" value="Phosphohistidine_dom_sf"/>
</dbReference>
<evidence type="ECO:0000259" key="17">
    <source>
        <dbReference type="Pfam" id="PF02896"/>
    </source>
</evidence>
<dbReference type="SUPFAM" id="SSF51621">
    <property type="entry name" value="Phosphoenolpyruvate/pyruvate domain"/>
    <property type="match status" value="1"/>
</dbReference>
<feature type="domain" description="PEP-utilising enzyme C-terminal" evidence="17">
    <location>
        <begin position="517"/>
        <end position="878"/>
    </location>
</feature>
<feature type="binding site" evidence="13">
    <location>
        <position position="558"/>
    </location>
    <ligand>
        <name>substrate</name>
    </ligand>
</feature>
<evidence type="ECO:0000256" key="7">
    <source>
        <dbReference type="ARBA" id="ARBA00022741"/>
    </source>
</evidence>
<evidence type="ECO:0000256" key="3">
    <source>
        <dbReference type="ARBA" id="ARBA00011994"/>
    </source>
</evidence>
<name>Q67RX2_SYMTH</name>
<feature type="active site" description="Proton donor" evidence="12">
    <location>
        <position position="840"/>
    </location>
</feature>
<dbReference type="GO" id="GO:0005524">
    <property type="term" value="F:ATP binding"/>
    <property type="evidence" value="ECO:0007669"/>
    <property type="project" value="UniProtKB-UniRule"/>
</dbReference>
<dbReference type="HOGENOM" id="CLU_015345_0_2_9"/>
<dbReference type="Gene3D" id="1.20.80.30">
    <property type="match status" value="1"/>
</dbReference>
<dbReference type="AlphaFoldDB" id="Q67RX2"/>
<keyword evidence="10 14" id="KW-0460">Magnesium</keyword>
<keyword evidence="7" id="KW-0547">Nucleotide-binding</keyword>
<dbReference type="InterPro" id="IPR018274">
    <property type="entry name" value="PEP_util_AS"/>
</dbReference>
<dbReference type="SUPFAM" id="SSF56059">
    <property type="entry name" value="Glutathione synthetase ATP-binding domain-like"/>
    <property type="match status" value="1"/>
</dbReference>
<dbReference type="KEGG" id="sth:STH586"/>
<feature type="domain" description="PEP-utilising enzyme mobile" evidence="15">
    <location>
        <begin position="420"/>
        <end position="500"/>
    </location>
</feature>
<evidence type="ECO:0000256" key="14">
    <source>
        <dbReference type="PIRSR" id="PIRSR000853-3"/>
    </source>
</evidence>
<comment type="similarity">
    <text evidence="2 11">Belongs to the PEP-utilizing enzyme family.</text>
</comment>
<evidence type="ECO:0000259" key="16">
    <source>
        <dbReference type="Pfam" id="PF01326"/>
    </source>
</evidence>
<evidence type="ECO:0000256" key="13">
    <source>
        <dbReference type="PIRSR" id="PIRSR000853-2"/>
    </source>
</evidence>
<feature type="binding site" evidence="13">
    <location>
        <position position="777"/>
    </location>
    <ligand>
        <name>substrate</name>
    </ligand>
</feature>
<feature type="domain" description="Pyruvate phosphate dikinase AMP/ATP-binding" evidence="16">
    <location>
        <begin position="61"/>
        <end position="296"/>
    </location>
</feature>
<dbReference type="PROSITE" id="PS00370">
    <property type="entry name" value="PEP_ENZYMES_PHOS_SITE"/>
    <property type="match status" value="1"/>
</dbReference>
<dbReference type="Gene3D" id="3.30.1490.20">
    <property type="entry name" value="ATP-grasp fold, A domain"/>
    <property type="match status" value="1"/>
</dbReference>
<gene>
    <name evidence="18" type="ordered locus">STH586</name>
</gene>
<dbReference type="NCBIfam" id="NF004531">
    <property type="entry name" value="PRK05878.1"/>
    <property type="match status" value="1"/>
</dbReference>
<keyword evidence="19" id="KW-1185">Reference proteome</keyword>
<feature type="domain" description="Pyruvate phosphate dikinase AMP/ATP-binding" evidence="16">
    <location>
        <begin position="302"/>
        <end position="346"/>
    </location>
</feature>
<dbReference type="PIRSF" id="PIRSF000853">
    <property type="entry name" value="PPDK"/>
    <property type="match status" value="1"/>
</dbReference>
<evidence type="ECO:0000256" key="1">
    <source>
        <dbReference type="ARBA" id="ARBA00001946"/>
    </source>
</evidence>
<feature type="binding site" evidence="13">
    <location>
        <position position="753"/>
    </location>
    <ligand>
        <name>substrate</name>
    </ligand>
</feature>
<dbReference type="Gene3D" id="1.10.189.10">
    <property type="entry name" value="Pyruvate Phosphate Dikinase, domain 2"/>
    <property type="match status" value="1"/>
</dbReference>
<evidence type="ECO:0000256" key="2">
    <source>
        <dbReference type="ARBA" id="ARBA00007837"/>
    </source>
</evidence>
<dbReference type="PANTHER" id="PTHR22931:SF9">
    <property type="entry name" value="PYRUVATE, PHOSPHATE DIKINASE 1, CHLOROPLASTIC"/>
    <property type="match status" value="1"/>
</dbReference>
<dbReference type="InterPro" id="IPR040442">
    <property type="entry name" value="Pyrv_kinase-like_dom_sf"/>
</dbReference>
<feature type="binding site" evidence="14">
    <location>
        <position position="777"/>
    </location>
    <ligand>
        <name>Mg(2+)</name>
        <dbReference type="ChEBI" id="CHEBI:18420"/>
    </ligand>
</feature>
<evidence type="ECO:0000256" key="6">
    <source>
        <dbReference type="ARBA" id="ARBA00022723"/>
    </source>
</evidence>
<dbReference type="Pfam" id="PF01326">
    <property type="entry name" value="PPDK_N"/>
    <property type="match status" value="2"/>
</dbReference>
<dbReference type="GO" id="GO:0046872">
    <property type="term" value="F:metal ion binding"/>
    <property type="evidence" value="ECO:0007669"/>
    <property type="project" value="UniProtKB-UniRule"/>
</dbReference>
<protein>
    <recommendedName>
        <fullName evidence="4 11">Pyruvate, phosphate dikinase</fullName>
        <ecNumber evidence="3 11">2.7.9.1</ecNumber>
    </recommendedName>
</protein>
<dbReference type="Pfam" id="PF00391">
    <property type="entry name" value="PEP-utilizers"/>
    <property type="match status" value="1"/>
</dbReference>
<dbReference type="InterPro" id="IPR010121">
    <property type="entry name" value="Pyruvate_phosphate_dikinase"/>
</dbReference>
<feature type="active site" description="Tele-phosphohistidine intermediate" evidence="12">
    <location>
        <position position="452"/>
    </location>
</feature>
<keyword evidence="9" id="KW-0067">ATP-binding</keyword>
<dbReference type="InterPro" id="IPR002192">
    <property type="entry name" value="PPDK_AMP/ATP-bd"/>
</dbReference>
<dbReference type="Gene3D" id="3.50.30.10">
    <property type="entry name" value="Phosphohistidine domain"/>
    <property type="match status" value="1"/>
</dbReference>
<dbReference type="eggNOG" id="COG1080">
    <property type="taxonomic scope" value="Bacteria"/>
</dbReference>
<evidence type="ECO:0000256" key="9">
    <source>
        <dbReference type="ARBA" id="ARBA00022840"/>
    </source>
</evidence>
<keyword evidence="8 18" id="KW-0418">Kinase</keyword>
<evidence type="ECO:0000256" key="10">
    <source>
        <dbReference type="ARBA" id="ARBA00022842"/>
    </source>
</evidence>
<keyword evidence="18" id="KW-0670">Pyruvate</keyword>
<evidence type="ECO:0000256" key="5">
    <source>
        <dbReference type="ARBA" id="ARBA00022679"/>
    </source>
</evidence>
<dbReference type="InterPro" id="IPR015813">
    <property type="entry name" value="Pyrv/PenolPyrv_kinase-like_dom"/>
</dbReference>
<dbReference type="PROSITE" id="PS00742">
    <property type="entry name" value="PEP_ENZYMES_2"/>
    <property type="match status" value="1"/>
</dbReference>
<accession>Q67RX2</accession>
<feature type="binding site" evidence="13">
    <location>
        <position position="775"/>
    </location>
    <ligand>
        <name>substrate</name>
    </ligand>
</feature>
<comment type="catalytic activity">
    <reaction evidence="11">
        <text>pyruvate + phosphate + ATP = phosphoenolpyruvate + AMP + diphosphate + H(+)</text>
        <dbReference type="Rhea" id="RHEA:10756"/>
        <dbReference type="ChEBI" id="CHEBI:15361"/>
        <dbReference type="ChEBI" id="CHEBI:15378"/>
        <dbReference type="ChEBI" id="CHEBI:30616"/>
        <dbReference type="ChEBI" id="CHEBI:33019"/>
        <dbReference type="ChEBI" id="CHEBI:43474"/>
        <dbReference type="ChEBI" id="CHEBI:58702"/>
        <dbReference type="ChEBI" id="CHEBI:456215"/>
        <dbReference type="EC" id="2.7.9.1"/>
    </reaction>
</comment>
<keyword evidence="6 14" id="KW-0479">Metal-binding</keyword>
<dbReference type="SUPFAM" id="SSF52009">
    <property type="entry name" value="Phosphohistidine domain"/>
    <property type="match status" value="1"/>
</dbReference>
<evidence type="ECO:0000259" key="15">
    <source>
        <dbReference type="Pfam" id="PF00391"/>
    </source>
</evidence>
<evidence type="ECO:0000313" key="19">
    <source>
        <dbReference type="Proteomes" id="UP000000417"/>
    </source>
</evidence>
<dbReference type="InterPro" id="IPR013815">
    <property type="entry name" value="ATP_grasp_subdomain_1"/>
</dbReference>
<dbReference type="GO" id="GO:0050242">
    <property type="term" value="F:pyruvate, phosphate dikinase activity"/>
    <property type="evidence" value="ECO:0007669"/>
    <property type="project" value="UniProtKB-UniRule"/>
</dbReference>
<dbReference type="RefSeq" id="WP_011194720.1">
    <property type="nucleotide sequence ID" value="NC_006177.1"/>
</dbReference>
<dbReference type="Proteomes" id="UP000000417">
    <property type="component" value="Chromosome"/>
</dbReference>
<dbReference type="EC" id="2.7.9.1" evidence="3 11"/>
<dbReference type="PANTHER" id="PTHR22931">
    <property type="entry name" value="PHOSPHOENOLPYRUVATE DIKINASE-RELATED"/>
    <property type="match status" value="1"/>
</dbReference>
<evidence type="ECO:0000256" key="8">
    <source>
        <dbReference type="ARBA" id="ARBA00022777"/>
    </source>
</evidence>
<dbReference type="EMBL" id="AP006840">
    <property type="protein sequence ID" value="BAD39571.1"/>
    <property type="molecule type" value="Genomic_DNA"/>
</dbReference>
<proteinExistence type="inferred from homology"/>
<dbReference type="Gene3D" id="3.20.20.60">
    <property type="entry name" value="Phosphoenolpyruvate-binding domains"/>
    <property type="match status" value="1"/>
</dbReference>
<dbReference type="NCBIfam" id="TIGR01828">
    <property type="entry name" value="pyru_phos_dikin"/>
    <property type="match status" value="1"/>
</dbReference>
<organism evidence="18 19">
    <name type="scientific">Symbiobacterium thermophilum (strain DSM 24528 / JCM 14929 / IAM 14863 / T)</name>
    <dbReference type="NCBI Taxonomy" id="292459"/>
    <lineage>
        <taxon>Bacteria</taxon>
        <taxon>Bacillati</taxon>
        <taxon>Bacillota</taxon>
        <taxon>Clostridia</taxon>
        <taxon>Eubacteriales</taxon>
        <taxon>Symbiobacteriaceae</taxon>
        <taxon>Symbiobacterium</taxon>
    </lineage>
</organism>
<feature type="binding site" evidence="13">
    <location>
        <position position="618"/>
    </location>
    <ligand>
        <name>substrate</name>
    </ligand>
</feature>
<dbReference type="STRING" id="292459.STH586"/>
<keyword evidence="5" id="KW-0808">Transferase</keyword>
<dbReference type="eggNOG" id="COG0574">
    <property type="taxonomic scope" value="Bacteria"/>
</dbReference>
<dbReference type="Gene3D" id="3.30.470.20">
    <property type="entry name" value="ATP-grasp fold, B domain"/>
    <property type="match status" value="1"/>
</dbReference>
<sequence length="892" mass="98743">MTKKWVYLFHEGRADMRMLLGGKGANLAEMTNIGLPVPPGFTITTEVCREYQKTKQLDPEVIEQVNAALTALEQQTGKKFGDPRNPLLVSVRSGAPISMPGMMDTVLNLGLNDETVVAMAELTGNERFAWDSYRRFIQMFSNVVLGIELHNFEAILEAHKKRNGFTQDIELQAEHFKAIVPEYKAVVEKHTGKPFPMDPREQLMAAIRAVFESWDNPRAQVYRKINKISDDLGTAVNVQAMAFGNMGDDSATGVCFTRNPNSGAKEFYGEYLPNAQGEDVVAGIRTPYPIAHLKETMPEVYQQLFDLCELLESHYKDMQDIEFTVERGKLYMLQCRAGKRTPIASIKIAVDLVKEGKISKEQAVLRVDPEQINNILHPAIDPKAKLDILAKGLAASPGAATGMCVFDPDRAAKLAGEGHKVILVRPETSPDDIHGMVVAQGILTSRGGMTSHAAIVSRGMGKPCVVGCEAIKVDLEAREFRVNGRVVKEGEVISIDGATGNVIYGEVPVVDPELSPEFRTLLSWADEIRTMGVRANADTPIDAAKAREFGAEGIGLCRTEHMFGQGGHHPERMAVAREMILAETTEERMVALEKLQEMQRQDFYEIFKAMNPFPVTIRLLDPPLHEFLPDAEDLAIEVAIMRERGETGSELQEKEALLKKVRALAEMNPMLGFRGCRLGMIYPEIYEMQVRAIFEAAAQCNKEGMVVEPEIMHPLVSIVTEFSFLREMTDRIAREVMEKHGVTFKYMVGTMIEVPRAAVTADEIAEHAQFFSFGTNDLTQTTFGFSRDDAEGKFLAQYVEQKVLPENPFVTIDRKGVGKMVEIACELGRKVRPDIKLGVCGEHGGDPSSIEFFQSCGLTYVSCSPYRVPVARLAAAQAAARAKGERATSSTV</sequence>
<evidence type="ECO:0000256" key="12">
    <source>
        <dbReference type="PIRSR" id="PIRSR000853-1"/>
    </source>
</evidence>
<evidence type="ECO:0000313" key="18">
    <source>
        <dbReference type="EMBL" id="BAD39571.1"/>
    </source>
</evidence>
<reference evidence="18 19" key="1">
    <citation type="journal article" date="2004" name="Nucleic Acids Res.">
        <title>Genome sequence of Symbiobacterium thermophilum, an uncultivable bacterium that depends on microbial commensalism.</title>
        <authorList>
            <person name="Ueda K."/>
            <person name="Yamashita A."/>
            <person name="Ishikawa J."/>
            <person name="Shimada M."/>
            <person name="Watsuji T."/>
            <person name="Morimura K."/>
            <person name="Ikeda H."/>
            <person name="Hattori M."/>
            <person name="Beppu T."/>
        </authorList>
    </citation>
    <scope>NUCLEOTIDE SEQUENCE [LARGE SCALE GENOMIC DNA]</scope>
    <source>
        <strain evidence="19">T / IAM 14863</strain>
    </source>
</reference>
<dbReference type="Pfam" id="PF02896">
    <property type="entry name" value="PEP-utilizers_C"/>
    <property type="match status" value="1"/>
</dbReference>
<feature type="binding site" evidence="14">
    <location>
        <position position="753"/>
    </location>
    <ligand>
        <name>Mg(2+)</name>
        <dbReference type="ChEBI" id="CHEBI:18420"/>
    </ligand>
</feature>
<dbReference type="GO" id="GO:0016301">
    <property type="term" value="F:kinase activity"/>
    <property type="evidence" value="ECO:0007669"/>
    <property type="project" value="UniProtKB-UniRule"/>
</dbReference>
<feature type="binding site" evidence="13">
    <location>
        <position position="774"/>
    </location>
    <ligand>
        <name>substrate</name>
    </ligand>
</feature>
<dbReference type="InterPro" id="IPR023151">
    <property type="entry name" value="PEP_util_CS"/>
</dbReference>
<evidence type="ECO:0000256" key="11">
    <source>
        <dbReference type="PIRNR" id="PIRNR000853"/>
    </source>
</evidence>
<comment type="cofactor">
    <cofactor evidence="1 11 14">
        <name>Mg(2+)</name>
        <dbReference type="ChEBI" id="CHEBI:18420"/>
    </cofactor>
</comment>
<dbReference type="InterPro" id="IPR008279">
    <property type="entry name" value="PEP-util_enz_mobile_dom"/>
</dbReference>